<evidence type="ECO:0000313" key="1">
    <source>
        <dbReference type="EMBL" id="KLU65712.1"/>
    </source>
</evidence>
<dbReference type="Proteomes" id="UP000036356">
    <property type="component" value="Unassembled WGS sequence"/>
</dbReference>
<dbReference type="STRING" id="476652.DEAC_c23420"/>
<comment type="caution">
    <text evidence="1">The sequence shown here is derived from an EMBL/GenBank/DDBJ whole genome shotgun (WGS) entry which is preliminary data.</text>
</comment>
<name>A0A0J1FQZ4_9FIRM</name>
<organism evidence="1 2">
    <name type="scientific">Desulfosporosinus acididurans</name>
    <dbReference type="NCBI Taxonomy" id="476652"/>
    <lineage>
        <taxon>Bacteria</taxon>
        <taxon>Bacillati</taxon>
        <taxon>Bacillota</taxon>
        <taxon>Clostridia</taxon>
        <taxon>Eubacteriales</taxon>
        <taxon>Desulfitobacteriaceae</taxon>
        <taxon>Desulfosporosinus</taxon>
    </lineage>
</organism>
<gene>
    <name evidence="1" type="ORF">DEAC_c23420</name>
</gene>
<dbReference type="EMBL" id="LDZY01000007">
    <property type="protein sequence ID" value="KLU65712.1"/>
    <property type="molecule type" value="Genomic_DNA"/>
</dbReference>
<sequence length="279" mass="30874">MQKDCFTYSFKGTGLERKQIITVIANEFIEDVEYQGAPTFAYRTTSGWTIDRDSVITSPELLLDYKDNLRKVLTALKTAGATAEGDGTVTLSLDGYNGNTLRNAINLIWCKQSLLKKSFDRRSDIVPESLVSAINAVPIETLEEFAEVVNNGIDQGTIVGDSNMDFDLADQTVSFSFMNATLEFEALAFITFCQKLSEQAKQQKFSSTKQKEAVNGKYAMRCFLLKLGFIGGQYAKERKCLLDRLDGNAAFRTIEAQQAAEAKRRAKSSNAPVEGSENA</sequence>
<accession>A0A0J1FQZ4</accession>
<evidence type="ECO:0000313" key="2">
    <source>
        <dbReference type="Proteomes" id="UP000036356"/>
    </source>
</evidence>
<dbReference type="AlphaFoldDB" id="A0A0J1FQZ4"/>
<dbReference type="PATRIC" id="fig|476652.3.peg.2434"/>
<keyword evidence="2" id="KW-1185">Reference proteome</keyword>
<evidence type="ECO:0008006" key="3">
    <source>
        <dbReference type="Google" id="ProtNLM"/>
    </source>
</evidence>
<proteinExistence type="predicted"/>
<reference evidence="1 2" key="1">
    <citation type="submission" date="2015-06" db="EMBL/GenBank/DDBJ databases">
        <title>Draft genome of the moderately acidophilic sulfate reducer Candidatus Desulfosporosinus acididurans strain M1.</title>
        <authorList>
            <person name="Poehlein A."/>
            <person name="Petzsch P."/>
            <person name="Johnson B.D."/>
            <person name="Schloemann M."/>
            <person name="Daniel R."/>
            <person name="Muehling M."/>
        </authorList>
    </citation>
    <scope>NUCLEOTIDE SEQUENCE [LARGE SCALE GENOMIC DNA]</scope>
    <source>
        <strain evidence="1 2">M1</strain>
    </source>
</reference>
<protein>
    <recommendedName>
        <fullName evidence="3">Virulence-related protein</fullName>
    </recommendedName>
</protein>